<gene>
    <name evidence="2" type="ORF">DC20_19455</name>
</gene>
<dbReference type="AlphaFoldDB" id="A0A0P0CZ47"/>
<dbReference type="EMBL" id="CP012643">
    <property type="protein sequence ID" value="ALJ00762.1"/>
    <property type="molecule type" value="Genomic_DNA"/>
</dbReference>
<accession>A0A0P0CZ47</accession>
<dbReference type="RefSeq" id="WP_062545368.1">
    <property type="nucleotide sequence ID" value="NZ_CP012643.1"/>
</dbReference>
<evidence type="ECO:0000313" key="3">
    <source>
        <dbReference type="Proteomes" id="UP000061382"/>
    </source>
</evidence>
<sequence>MKKDINNANNKESILKEKKERFSTYLSVITVILSLAAFVISMITLLDQHKMQAYTYWQDYLNLAVENPKLANGLTTIDKISIIEIAKMEPGTPGHIDSTRDKFVEYAWFVTNTLNAAEIVHNLHSRDKYWRETILDVLKKHTAFYKSRSFNFEDYEEDFQAIIKNAIAKKMAEDKERAIKNGKIN</sequence>
<keyword evidence="1" id="KW-0472">Membrane</keyword>
<proteinExistence type="predicted"/>
<dbReference type="Proteomes" id="UP000061382">
    <property type="component" value="Chromosome"/>
</dbReference>
<name>A0A0P0CZ47_9BACT</name>
<keyword evidence="1" id="KW-1133">Transmembrane helix</keyword>
<organism evidence="2 3">
    <name type="scientific">Rufibacter tibetensis</name>
    <dbReference type="NCBI Taxonomy" id="512763"/>
    <lineage>
        <taxon>Bacteria</taxon>
        <taxon>Pseudomonadati</taxon>
        <taxon>Bacteroidota</taxon>
        <taxon>Cytophagia</taxon>
        <taxon>Cytophagales</taxon>
        <taxon>Hymenobacteraceae</taxon>
        <taxon>Rufibacter</taxon>
    </lineage>
</organism>
<feature type="transmembrane region" description="Helical" evidence="1">
    <location>
        <begin position="25"/>
        <end position="46"/>
    </location>
</feature>
<keyword evidence="3" id="KW-1185">Reference proteome</keyword>
<keyword evidence="1" id="KW-0812">Transmembrane</keyword>
<evidence type="ECO:0000256" key="1">
    <source>
        <dbReference type="SAM" id="Phobius"/>
    </source>
</evidence>
<evidence type="ECO:0008006" key="4">
    <source>
        <dbReference type="Google" id="ProtNLM"/>
    </source>
</evidence>
<evidence type="ECO:0000313" key="2">
    <source>
        <dbReference type="EMBL" id="ALJ00762.1"/>
    </source>
</evidence>
<dbReference type="KEGG" id="rti:DC20_19455"/>
<dbReference type="PATRIC" id="fig|512763.3.peg.4265"/>
<reference evidence="2 3" key="1">
    <citation type="submission" date="2015-08" db="EMBL/GenBank/DDBJ databases">
        <title>Complete genome sequence of Rufibacter tibetensis strain 1351t, a radiation-resistant bacterium from tibet plateau.</title>
        <authorList>
            <person name="Dai J."/>
        </authorList>
    </citation>
    <scope>NUCLEOTIDE SEQUENCE [LARGE SCALE GENOMIC DNA]</scope>
    <source>
        <strain evidence="2 3">1351</strain>
    </source>
</reference>
<protein>
    <recommendedName>
        <fullName evidence="4">DUF4760 domain-containing protein</fullName>
    </recommendedName>
</protein>